<protein>
    <submittedName>
        <fullName evidence="1">Uncharacterized protein</fullName>
    </submittedName>
</protein>
<evidence type="ECO:0000313" key="1">
    <source>
        <dbReference type="EMBL" id="MEC3863310.1"/>
    </source>
</evidence>
<dbReference type="RefSeq" id="WP_326299377.1">
    <property type="nucleotide sequence ID" value="NZ_JAYLLH010000048.1"/>
</dbReference>
<keyword evidence="2" id="KW-1185">Reference proteome</keyword>
<accession>A0ABU6HLH9</accession>
<name>A0ABU6HLH9_9RHOB</name>
<organism evidence="1 2">
    <name type="scientific">Mesobacterium hydrothermale</name>
    <dbReference type="NCBI Taxonomy" id="3111907"/>
    <lineage>
        <taxon>Bacteria</taxon>
        <taxon>Pseudomonadati</taxon>
        <taxon>Pseudomonadota</taxon>
        <taxon>Alphaproteobacteria</taxon>
        <taxon>Rhodobacterales</taxon>
        <taxon>Roseobacteraceae</taxon>
        <taxon>Mesobacterium</taxon>
    </lineage>
</organism>
<comment type="caution">
    <text evidence="1">The sequence shown here is derived from an EMBL/GenBank/DDBJ whole genome shotgun (WGS) entry which is preliminary data.</text>
</comment>
<proteinExistence type="predicted"/>
<dbReference type="EMBL" id="JAYLLH010000048">
    <property type="protein sequence ID" value="MEC3863310.1"/>
    <property type="molecule type" value="Genomic_DNA"/>
</dbReference>
<evidence type="ECO:0000313" key="2">
    <source>
        <dbReference type="Proteomes" id="UP001348149"/>
    </source>
</evidence>
<sequence>MTDLELDEIMTLKWPRVIRRAMVDGDEWERGFAKSIARKSKRASWHPSPKEAAIMRRMVRDLIHAPHEELELIER</sequence>
<reference evidence="1 2" key="1">
    <citation type="submission" date="2024-01" db="EMBL/GenBank/DDBJ databases">
        <title>Mesobacterium rodlantinim sp. nov., isolated from shallow sea hydrothermal systems off Kueishantao Island.</title>
        <authorList>
            <person name="Su Z."/>
            <person name="Tang K."/>
        </authorList>
    </citation>
    <scope>NUCLEOTIDE SEQUENCE [LARGE SCALE GENOMIC DNA]</scope>
    <source>
        <strain evidence="1 2">TK19101</strain>
    </source>
</reference>
<gene>
    <name evidence="1" type="ORF">VK792_18635</name>
</gene>
<dbReference type="Proteomes" id="UP001348149">
    <property type="component" value="Unassembled WGS sequence"/>
</dbReference>